<comment type="caution">
    <text evidence="3">The sequence shown here is derived from an EMBL/GenBank/DDBJ whole genome shotgun (WGS) entry which is preliminary data.</text>
</comment>
<feature type="region of interest" description="Disordered" evidence="1">
    <location>
        <begin position="106"/>
        <end position="131"/>
    </location>
</feature>
<evidence type="ECO:0000313" key="4">
    <source>
        <dbReference type="Proteomes" id="UP001501585"/>
    </source>
</evidence>
<accession>A0ABN2STT6</accession>
<protein>
    <submittedName>
        <fullName evidence="3">Alpha/beta hydrolase-fold protein</fullName>
    </submittedName>
</protein>
<dbReference type="InterPro" id="IPR029058">
    <property type="entry name" value="AB_hydrolase_fold"/>
</dbReference>
<dbReference type="Pfam" id="PF00756">
    <property type="entry name" value="Esterase"/>
    <property type="match status" value="1"/>
</dbReference>
<feature type="transmembrane region" description="Helical" evidence="2">
    <location>
        <begin position="52"/>
        <end position="73"/>
    </location>
</feature>
<keyword evidence="4" id="KW-1185">Reference proteome</keyword>
<dbReference type="Proteomes" id="UP001501585">
    <property type="component" value="Unassembled WGS sequence"/>
</dbReference>
<keyword evidence="2" id="KW-0812">Transmembrane</keyword>
<keyword evidence="2" id="KW-0472">Membrane</keyword>
<reference evidence="3 4" key="1">
    <citation type="journal article" date="2019" name="Int. J. Syst. Evol. Microbiol.">
        <title>The Global Catalogue of Microorganisms (GCM) 10K type strain sequencing project: providing services to taxonomists for standard genome sequencing and annotation.</title>
        <authorList>
            <consortium name="The Broad Institute Genomics Platform"/>
            <consortium name="The Broad Institute Genome Sequencing Center for Infectious Disease"/>
            <person name="Wu L."/>
            <person name="Ma J."/>
        </authorList>
    </citation>
    <scope>NUCLEOTIDE SEQUENCE [LARGE SCALE GENOMIC DNA]</scope>
    <source>
        <strain evidence="3 4">JCM 15313</strain>
    </source>
</reference>
<keyword evidence="3" id="KW-0378">Hydrolase</keyword>
<dbReference type="GO" id="GO:0016787">
    <property type="term" value="F:hydrolase activity"/>
    <property type="evidence" value="ECO:0007669"/>
    <property type="project" value="UniProtKB-KW"/>
</dbReference>
<sequence>MLGRFARLVNDIGFDLTSKKFMLLLALFAVASFVLLVWVWPRLSQKGLKSVLGRVGLLGLATVTALAAVASVVNWDIRVYPKWSDLLGTGDGTQNIVGVADRGDQREGGLRVTSSSVPGGGDRASSGQIDTVEFSGPTSGLKSTGSVYLPPQYFSQEQAPRIPVVLVVAGTDQKPEDVLKGLDPANAGGTPAIWAVIGLAGTGATACVDVPGGPQAQTFVGQDATQQLTTTYRIAPARSGWAIAGIGDGGGCALMTGLAHSAKFNAVVSLGGEVTAPDNPRRSDLYGGSEAIRDTTDPLWRVKNLPAPPLQILLGQGKNQDAAGLDALEKAAREPTRVSRLSRTGGGDDAVSWKPRMREVAKWLGERLDDGTTTP</sequence>
<organism evidence="3 4">
    <name type="scientific">Nocardiopsis rhodophaea</name>
    <dbReference type="NCBI Taxonomy" id="280238"/>
    <lineage>
        <taxon>Bacteria</taxon>
        <taxon>Bacillati</taxon>
        <taxon>Actinomycetota</taxon>
        <taxon>Actinomycetes</taxon>
        <taxon>Streptosporangiales</taxon>
        <taxon>Nocardiopsidaceae</taxon>
        <taxon>Nocardiopsis</taxon>
    </lineage>
</organism>
<dbReference type="SUPFAM" id="SSF53474">
    <property type="entry name" value="alpha/beta-Hydrolases"/>
    <property type="match status" value="1"/>
</dbReference>
<dbReference type="InterPro" id="IPR000801">
    <property type="entry name" value="Esterase-like"/>
</dbReference>
<proteinExistence type="predicted"/>
<gene>
    <name evidence="3" type="ORF">GCM10009799_17280</name>
</gene>
<keyword evidence="2" id="KW-1133">Transmembrane helix</keyword>
<feature type="transmembrane region" description="Helical" evidence="2">
    <location>
        <begin position="21"/>
        <end position="40"/>
    </location>
</feature>
<dbReference type="Gene3D" id="3.40.50.1820">
    <property type="entry name" value="alpha/beta hydrolase"/>
    <property type="match status" value="1"/>
</dbReference>
<evidence type="ECO:0000313" key="3">
    <source>
        <dbReference type="EMBL" id="GAA1991935.1"/>
    </source>
</evidence>
<evidence type="ECO:0000256" key="1">
    <source>
        <dbReference type="SAM" id="MobiDB-lite"/>
    </source>
</evidence>
<name>A0ABN2STT6_9ACTN</name>
<evidence type="ECO:0000256" key="2">
    <source>
        <dbReference type="SAM" id="Phobius"/>
    </source>
</evidence>
<dbReference type="EMBL" id="BAAAPC010000006">
    <property type="protein sequence ID" value="GAA1991935.1"/>
    <property type="molecule type" value="Genomic_DNA"/>
</dbReference>